<sequence length="154" mass="17582">MPKVKDSKFLFKRKGVLHSPDSVKVIQDELIETIELEEDQTSKNTSLPYVDKDQESDEFNTADLGNETSRIMETFASDMNKAFSAKKRDIEMFTDNVIKISQSYTNRILNSHKKNGDLLEDFCPKFIGVVDQIGEDLVRQKERVGLQLVSKFGS</sequence>
<keyword evidence="2" id="KW-1185">Reference proteome</keyword>
<organism evidence="1 2">
    <name type="scientific">Ladona fulva</name>
    <name type="common">Scarce chaser dragonfly</name>
    <name type="synonym">Libellula fulva</name>
    <dbReference type="NCBI Taxonomy" id="123851"/>
    <lineage>
        <taxon>Eukaryota</taxon>
        <taxon>Metazoa</taxon>
        <taxon>Ecdysozoa</taxon>
        <taxon>Arthropoda</taxon>
        <taxon>Hexapoda</taxon>
        <taxon>Insecta</taxon>
        <taxon>Pterygota</taxon>
        <taxon>Palaeoptera</taxon>
        <taxon>Odonata</taxon>
        <taxon>Epiprocta</taxon>
        <taxon>Anisoptera</taxon>
        <taxon>Libelluloidea</taxon>
        <taxon>Libellulidae</taxon>
        <taxon>Ladona</taxon>
    </lineage>
</organism>
<name>A0A8K0P2F7_LADFU</name>
<dbReference type="EMBL" id="KZ308498">
    <property type="protein sequence ID" value="KAG8230572.1"/>
    <property type="molecule type" value="Genomic_DNA"/>
</dbReference>
<dbReference type="OrthoDB" id="9621324at2759"/>
<dbReference type="AlphaFoldDB" id="A0A8K0P2F7"/>
<proteinExistence type="predicted"/>
<gene>
    <name evidence="1" type="ORF">J437_LFUL004485</name>
</gene>
<reference evidence="1" key="1">
    <citation type="submission" date="2013-04" db="EMBL/GenBank/DDBJ databases">
        <authorList>
            <person name="Qu J."/>
            <person name="Murali S.C."/>
            <person name="Bandaranaike D."/>
            <person name="Bellair M."/>
            <person name="Blankenburg K."/>
            <person name="Chao H."/>
            <person name="Dinh H."/>
            <person name="Doddapaneni H."/>
            <person name="Downs B."/>
            <person name="Dugan-Rocha S."/>
            <person name="Elkadiri S."/>
            <person name="Gnanaolivu R.D."/>
            <person name="Hernandez B."/>
            <person name="Javaid M."/>
            <person name="Jayaseelan J.C."/>
            <person name="Lee S."/>
            <person name="Li M."/>
            <person name="Ming W."/>
            <person name="Munidasa M."/>
            <person name="Muniz J."/>
            <person name="Nguyen L."/>
            <person name="Ongeri F."/>
            <person name="Osuji N."/>
            <person name="Pu L.-L."/>
            <person name="Puazo M."/>
            <person name="Qu C."/>
            <person name="Quiroz J."/>
            <person name="Raj R."/>
            <person name="Weissenberger G."/>
            <person name="Xin Y."/>
            <person name="Zou X."/>
            <person name="Han Y."/>
            <person name="Richards S."/>
            <person name="Worley K."/>
            <person name="Muzny D."/>
            <person name="Gibbs R."/>
        </authorList>
    </citation>
    <scope>NUCLEOTIDE SEQUENCE</scope>
    <source>
        <strain evidence="1">Sampled in the wild</strain>
    </source>
</reference>
<reference evidence="1" key="2">
    <citation type="submission" date="2017-10" db="EMBL/GenBank/DDBJ databases">
        <title>Ladona fulva Genome sequencing and assembly.</title>
        <authorList>
            <person name="Murali S."/>
            <person name="Richards S."/>
            <person name="Bandaranaike D."/>
            <person name="Bellair M."/>
            <person name="Blankenburg K."/>
            <person name="Chao H."/>
            <person name="Dinh H."/>
            <person name="Doddapaneni H."/>
            <person name="Dugan-Rocha S."/>
            <person name="Elkadiri S."/>
            <person name="Gnanaolivu R."/>
            <person name="Hernandez B."/>
            <person name="Skinner E."/>
            <person name="Javaid M."/>
            <person name="Lee S."/>
            <person name="Li M."/>
            <person name="Ming W."/>
            <person name="Munidasa M."/>
            <person name="Muniz J."/>
            <person name="Nguyen L."/>
            <person name="Hughes D."/>
            <person name="Osuji N."/>
            <person name="Pu L.-L."/>
            <person name="Puazo M."/>
            <person name="Qu C."/>
            <person name="Quiroz J."/>
            <person name="Raj R."/>
            <person name="Weissenberger G."/>
            <person name="Xin Y."/>
            <person name="Zou X."/>
            <person name="Han Y."/>
            <person name="Worley K."/>
            <person name="Muzny D."/>
            <person name="Gibbs R."/>
        </authorList>
    </citation>
    <scope>NUCLEOTIDE SEQUENCE</scope>
    <source>
        <strain evidence="1">Sampled in the wild</strain>
    </source>
</reference>
<accession>A0A8K0P2F7</accession>
<evidence type="ECO:0000313" key="2">
    <source>
        <dbReference type="Proteomes" id="UP000792457"/>
    </source>
</evidence>
<comment type="caution">
    <text evidence="1">The sequence shown here is derived from an EMBL/GenBank/DDBJ whole genome shotgun (WGS) entry which is preliminary data.</text>
</comment>
<dbReference type="Proteomes" id="UP000792457">
    <property type="component" value="Unassembled WGS sequence"/>
</dbReference>
<evidence type="ECO:0000313" key="1">
    <source>
        <dbReference type="EMBL" id="KAG8230572.1"/>
    </source>
</evidence>
<protein>
    <submittedName>
        <fullName evidence="1">Uncharacterized protein</fullName>
    </submittedName>
</protein>